<comment type="caution">
    <text evidence="3">The sequence shown here is derived from an EMBL/GenBank/DDBJ whole genome shotgun (WGS) entry which is preliminary data.</text>
</comment>
<dbReference type="InterPro" id="IPR001251">
    <property type="entry name" value="CRAL-TRIO_dom"/>
</dbReference>
<feature type="domain" description="CRAL-TRIO" evidence="2">
    <location>
        <begin position="193"/>
        <end position="494"/>
    </location>
</feature>
<reference evidence="3" key="1">
    <citation type="submission" date="2020-07" db="EMBL/GenBank/DDBJ databases">
        <title>Genome sequence and genetic diversity analysis of an under-domesticated orphan crop, white fonio (Digitaria exilis).</title>
        <authorList>
            <person name="Bennetzen J.L."/>
            <person name="Chen S."/>
            <person name="Ma X."/>
            <person name="Wang X."/>
            <person name="Yssel A.E.J."/>
            <person name="Chaluvadi S.R."/>
            <person name="Johnson M."/>
            <person name="Gangashetty P."/>
            <person name="Hamidou F."/>
            <person name="Sanogo M.D."/>
            <person name="Zwaenepoel A."/>
            <person name="Wallace J."/>
            <person name="Van De Peer Y."/>
            <person name="Van Deynze A."/>
        </authorList>
    </citation>
    <scope>NUCLEOTIDE SEQUENCE</scope>
    <source>
        <tissue evidence="3">Leaves</tissue>
    </source>
</reference>
<dbReference type="OrthoDB" id="75724at2759"/>
<evidence type="ECO:0000313" key="4">
    <source>
        <dbReference type="Proteomes" id="UP000636709"/>
    </source>
</evidence>
<sequence>MPKPNQTVESSESKQLNGTPRPAYNTLSLLSLGHSSLVSSPPLASQLTLDTLLFSSAPTSPSSSPWKASAMAIDKVDAKEREKIEAVRKLLRKQAPLSAKQLHTRTQINISVSGRFSNLALFGHGDEQAQYCNDACVGRFLRSRGENVKKAAKHLRTVLSWRETVGAGTPGSSASIPLALLSPHLIRGDHIMADEFSAELADGVAFVAGHDDDGRPVVVRVLAHTPQISCKVPNQDYPKFHSQKSFVRLLVFTLEVAVACMSRFVDQFVLLFDAKPGRALSLGQWSVRCAQRVVWCSLVVVGGSAASAGQTRTCGWLGEGLRCSVLSEQRRARPRVRSGSRCHAAADASCLLPNTLGYGCSHSGRHGRRFWGGRAVLTVTGNSSLASRRVQGFMGGKRGCGVGELVVTANPLLCGAGFFRSASAFLNLLMGTLKIVADYYPGRLHRAFVIDPPSLFSVLWKGVRPFVELAPSTAVVCSLDFEDSLEDASFTAYPRTASLRFEPASAAAVVGKSGVGSASSRFSVTPTDNPIKPWYLSTIPASVGSRSVVPTTSSPSLVGASPLSARSFSFASPAALRSTPPPFPRGGGAGAPLTPSSAAKQQGQKTPPLPQQFPRTPRPSFLQSPSMLFAFRKDSGQGSKVERERESFLPFLRFYRRPYDEISYRAKMRPPLGGLISIVGEKFKQKPLQQQQQPLRRHAGTHHQQQQQQQQHYHYQQHQRI</sequence>
<dbReference type="PANTHER" id="PTHR47104:SF1">
    <property type="entry name" value="SEC14P-LIKE PHOSPHATIDYLINOSITOL TRANSFER FAMILY PROTEIN"/>
    <property type="match status" value="1"/>
</dbReference>
<feature type="region of interest" description="Disordered" evidence="1">
    <location>
        <begin position="1"/>
        <end position="24"/>
    </location>
</feature>
<dbReference type="SUPFAM" id="SSF52087">
    <property type="entry name" value="CRAL/TRIO domain"/>
    <property type="match status" value="2"/>
</dbReference>
<dbReference type="PANTHER" id="PTHR47104">
    <property type="entry name" value="SEC14P-LIKE PHOSPHATIDYLINOSITOL TRANSFER FAMILY PROTEIN"/>
    <property type="match status" value="1"/>
</dbReference>
<keyword evidence="4" id="KW-1185">Reference proteome</keyword>
<dbReference type="InterPro" id="IPR036273">
    <property type="entry name" value="CRAL/TRIO_N_dom_sf"/>
</dbReference>
<dbReference type="AlphaFoldDB" id="A0A835CAH8"/>
<evidence type="ECO:0000313" key="3">
    <source>
        <dbReference type="EMBL" id="KAF8718415.1"/>
    </source>
</evidence>
<proteinExistence type="predicted"/>
<feature type="region of interest" description="Disordered" evidence="1">
    <location>
        <begin position="576"/>
        <end position="620"/>
    </location>
</feature>
<dbReference type="SUPFAM" id="SSF46938">
    <property type="entry name" value="CRAL/TRIO N-terminal domain"/>
    <property type="match status" value="1"/>
</dbReference>
<evidence type="ECO:0000256" key="1">
    <source>
        <dbReference type="SAM" id="MobiDB-lite"/>
    </source>
</evidence>
<dbReference type="EMBL" id="JACEFO010001710">
    <property type="protein sequence ID" value="KAF8718415.1"/>
    <property type="molecule type" value="Genomic_DNA"/>
</dbReference>
<evidence type="ECO:0000259" key="2">
    <source>
        <dbReference type="PROSITE" id="PS50191"/>
    </source>
</evidence>
<dbReference type="PROSITE" id="PS50191">
    <property type="entry name" value="CRAL_TRIO"/>
    <property type="match status" value="1"/>
</dbReference>
<gene>
    <name evidence="3" type="ORF">HU200_025400</name>
</gene>
<protein>
    <recommendedName>
        <fullName evidence="2">CRAL-TRIO domain-containing protein</fullName>
    </recommendedName>
</protein>
<dbReference type="Gene3D" id="3.40.525.10">
    <property type="entry name" value="CRAL-TRIO lipid binding domain"/>
    <property type="match status" value="2"/>
</dbReference>
<feature type="compositionally biased region" description="Low complexity" evidence="1">
    <location>
        <begin position="702"/>
        <end position="714"/>
    </location>
</feature>
<dbReference type="CDD" id="cd00170">
    <property type="entry name" value="SEC14"/>
    <property type="match status" value="1"/>
</dbReference>
<organism evidence="3 4">
    <name type="scientific">Digitaria exilis</name>
    <dbReference type="NCBI Taxonomy" id="1010633"/>
    <lineage>
        <taxon>Eukaryota</taxon>
        <taxon>Viridiplantae</taxon>
        <taxon>Streptophyta</taxon>
        <taxon>Embryophyta</taxon>
        <taxon>Tracheophyta</taxon>
        <taxon>Spermatophyta</taxon>
        <taxon>Magnoliopsida</taxon>
        <taxon>Liliopsida</taxon>
        <taxon>Poales</taxon>
        <taxon>Poaceae</taxon>
        <taxon>PACMAD clade</taxon>
        <taxon>Panicoideae</taxon>
        <taxon>Panicodae</taxon>
        <taxon>Paniceae</taxon>
        <taxon>Anthephorinae</taxon>
        <taxon>Digitaria</taxon>
    </lineage>
</organism>
<dbReference type="Pfam" id="PF00650">
    <property type="entry name" value="CRAL_TRIO"/>
    <property type="match status" value="1"/>
</dbReference>
<feature type="compositionally biased region" description="Polar residues" evidence="1">
    <location>
        <begin position="594"/>
        <end position="605"/>
    </location>
</feature>
<feature type="region of interest" description="Disordered" evidence="1">
    <location>
        <begin position="685"/>
        <end position="721"/>
    </location>
</feature>
<dbReference type="InterPro" id="IPR036865">
    <property type="entry name" value="CRAL-TRIO_dom_sf"/>
</dbReference>
<accession>A0A835CAH8</accession>
<name>A0A835CAH8_9POAL</name>
<feature type="compositionally biased region" description="Polar residues" evidence="1">
    <location>
        <begin position="1"/>
        <end position="18"/>
    </location>
</feature>
<dbReference type="Proteomes" id="UP000636709">
    <property type="component" value="Unassembled WGS sequence"/>
</dbReference>